<gene>
    <name evidence="9" type="ORF">Q7C36_011609</name>
</gene>
<sequence>MNTFSMADLVIDKSDSTDELQSLVPDDEGKEKLKRAEHTMFYKRQKARAGFQYSALLDTLILLERGAAVELCHYNSQEHLLLLIHEIPNGILRFTIDELQPVRARYKAKDVLMGEPKYEQLRIEWRKADCVSLTWGSGQYHVQVFAFPFKLEILYGEEALLTFNPEGRFCFETLSNSARPSTSSHQGKENTSGMWKTTFNQFQDIEGNGPRSVGIDLTLHGFYHAFGIPEHADSLQLKDTSGSKPYRLYNLDVFGYKINSRLGLYGSVPLLLAHKLDRTLGVFWLNSSETLIDLQYGSSYKKQEEDDPPANKSRGDPQIDVSWVSESGIIDCFILLGPSPTQVFFQYALLTGYQALPPLFSLGYHQCRWSYKDEEDVKAVDAGFDLHTIPYDVIWLDIDHTEGKRYFTWDSKLFPNPVDMQLHLQRKNRKLVVINDPHIKADPDWPFFCASRDGGHFVKDRGGGLYHGSCWPGDSCYLDFSSSRTRSWYARQFSLDNYKGSTDSLFVWNDMNEPSVFYGPEQTMPKDVLHCSGWEHRELHNLYGFYQHMATFEGLITRSGGLERPFVLSRSFFAGSQRMGAVWTGDNVATWEYLKISIPMLLSLSLTGIHFCGADVGGFAQDPDAELLVRWYQAGALQPFYRGHSAKQTKRREPWLFGDTVTSAVRAAIQQRYCLLPYWYTLFHLAHTSALPPMRPMWVEFPKETETFTVENQYMIGNALLACPVTDPGVTEVKILLPGSDELWYDVSNGDVHRGGKILSLPVTLETIPVFQRGGTVVTRRTGCGSCTADLLQHPFTLTVALDLEGNAEGLLYEDDGHSFNYRDKKQFCLRKFSMHSGRLHSSCADEEGFFISGGKLESVVILGQKDVKRKPTLQSIAGNTTVTFQFQPKQALLTLTGLDLDIHTDWEIII</sequence>
<evidence type="ECO:0000256" key="1">
    <source>
        <dbReference type="ARBA" id="ARBA00007806"/>
    </source>
</evidence>
<organism evidence="9 10">
    <name type="scientific">Tachysurus vachellii</name>
    <name type="common">Darkbarbel catfish</name>
    <name type="synonym">Pelteobagrus vachellii</name>
    <dbReference type="NCBI Taxonomy" id="175792"/>
    <lineage>
        <taxon>Eukaryota</taxon>
        <taxon>Metazoa</taxon>
        <taxon>Chordata</taxon>
        <taxon>Craniata</taxon>
        <taxon>Vertebrata</taxon>
        <taxon>Euteleostomi</taxon>
        <taxon>Actinopterygii</taxon>
        <taxon>Neopterygii</taxon>
        <taxon>Teleostei</taxon>
        <taxon>Ostariophysi</taxon>
        <taxon>Siluriformes</taxon>
        <taxon>Bagridae</taxon>
        <taxon>Tachysurus</taxon>
    </lineage>
</organism>
<feature type="domain" description="Glycosyl hydrolase family 31 C-terminal" evidence="8">
    <location>
        <begin position="691"/>
        <end position="778"/>
    </location>
</feature>
<dbReference type="InterPro" id="IPR025887">
    <property type="entry name" value="Glyco_hydro_31_N_dom"/>
</dbReference>
<dbReference type="Gene3D" id="2.60.40.1760">
    <property type="entry name" value="glycosyl hydrolase (family 31)"/>
    <property type="match status" value="1"/>
</dbReference>
<protein>
    <recommendedName>
        <fullName evidence="11">Glycoside hydrolase family 31 N-terminal domain-containing protein</fullName>
    </recommendedName>
</protein>
<accession>A0AA88SU96</accession>
<dbReference type="Pfam" id="PF17137">
    <property type="entry name" value="DUF5110"/>
    <property type="match status" value="1"/>
</dbReference>
<feature type="domain" description="Glycoside hydrolase family 31 N-terminal" evidence="6">
    <location>
        <begin position="87"/>
        <end position="293"/>
    </location>
</feature>
<dbReference type="Proteomes" id="UP001187315">
    <property type="component" value="Unassembled WGS sequence"/>
</dbReference>
<keyword evidence="2 4" id="KW-0378">Hydrolase</keyword>
<evidence type="ECO:0000256" key="3">
    <source>
        <dbReference type="ARBA" id="ARBA00023295"/>
    </source>
</evidence>
<keyword evidence="3 4" id="KW-0326">Glycosidase</keyword>
<feature type="domain" description="Glycoside hydrolase family 31 TIM barrel" evidence="5">
    <location>
        <begin position="355"/>
        <end position="682"/>
    </location>
</feature>
<evidence type="ECO:0000313" key="10">
    <source>
        <dbReference type="Proteomes" id="UP001187315"/>
    </source>
</evidence>
<dbReference type="GO" id="GO:0006491">
    <property type="term" value="P:N-glycan processing"/>
    <property type="evidence" value="ECO:0007669"/>
    <property type="project" value="TreeGrafter"/>
</dbReference>
<evidence type="ECO:0000313" key="9">
    <source>
        <dbReference type="EMBL" id="KAK2843394.1"/>
    </source>
</evidence>
<evidence type="ECO:0000259" key="7">
    <source>
        <dbReference type="Pfam" id="PF17137"/>
    </source>
</evidence>
<dbReference type="InterPro" id="IPR000322">
    <property type="entry name" value="Glyco_hydro_31_TIM"/>
</dbReference>
<dbReference type="PANTHER" id="PTHR22762">
    <property type="entry name" value="ALPHA-GLUCOSIDASE"/>
    <property type="match status" value="1"/>
</dbReference>
<dbReference type="AlphaFoldDB" id="A0AA88SU96"/>
<dbReference type="Pfam" id="PF21365">
    <property type="entry name" value="Glyco_hydro_31_3rd"/>
    <property type="match status" value="1"/>
</dbReference>
<dbReference type="FunFam" id="3.20.20.80:FF:000039">
    <property type="entry name" value="Glucosidase, alpha neutral C"/>
    <property type="match status" value="1"/>
</dbReference>
<dbReference type="GO" id="GO:0005975">
    <property type="term" value="P:carbohydrate metabolic process"/>
    <property type="evidence" value="ECO:0007669"/>
    <property type="project" value="InterPro"/>
</dbReference>
<keyword evidence="10" id="KW-1185">Reference proteome</keyword>
<feature type="domain" description="DUF5110" evidence="7">
    <location>
        <begin position="797"/>
        <end position="849"/>
    </location>
</feature>
<dbReference type="InterPro" id="IPR033403">
    <property type="entry name" value="DUF5110"/>
</dbReference>
<dbReference type="FunFam" id="2.60.40.1180:FF:000023">
    <property type="entry name" value="neutral alpha-glucosidase AB isoform X2"/>
    <property type="match status" value="1"/>
</dbReference>
<comment type="similarity">
    <text evidence="1 4">Belongs to the glycosyl hydrolase 31 family.</text>
</comment>
<dbReference type="Gene3D" id="2.60.40.1180">
    <property type="entry name" value="Golgi alpha-mannosidase II"/>
    <property type="match status" value="2"/>
</dbReference>
<dbReference type="SUPFAM" id="SSF74650">
    <property type="entry name" value="Galactose mutarotase-like"/>
    <property type="match status" value="1"/>
</dbReference>
<dbReference type="Pfam" id="PF13802">
    <property type="entry name" value="Gal_mutarotas_2"/>
    <property type="match status" value="1"/>
</dbReference>
<proteinExistence type="inferred from homology"/>
<dbReference type="PROSITE" id="PS00129">
    <property type="entry name" value="GLYCOSYL_HYDROL_F31_1"/>
    <property type="match status" value="1"/>
</dbReference>
<dbReference type="Pfam" id="PF01055">
    <property type="entry name" value="Glyco_hydro_31_2nd"/>
    <property type="match status" value="1"/>
</dbReference>
<dbReference type="GO" id="GO:0004558">
    <property type="term" value="F:alpha-1,4-glucosidase activity"/>
    <property type="evidence" value="ECO:0007669"/>
    <property type="project" value="TreeGrafter"/>
</dbReference>
<evidence type="ECO:0000259" key="6">
    <source>
        <dbReference type="Pfam" id="PF13802"/>
    </source>
</evidence>
<dbReference type="PANTHER" id="PTHR22762:SF60">
    <property type="entry name" value="NEUTRAL ALPHA-GLUCOSIDASE C"/>
    <property type="match status" value="1"/>
</dbReference>
<evidence type="ECO:0000256" key="4">
    <source>
        <dbReference type="RuleBase" id="RU361185"/>
    </source>
</evidence>
<evidence type="ECO:0008006" key="11">
    <source>
        <dbReference type="Google" id="ProtNLM"/>
    </source>
</evidence>
<name>A0AA88SU96_TACVA</name>
<evidence type="ECO:0000259" key="5">
    <source>
        <dbReference type="Pfam" id="PF01055"/>
    </source>
</evidence>
<dbReference type="InterPro" id="IPR017853">
    <property type="entry name" value="GH"/>
</dbReference>
<comment type="caution">
    <text evidence="9">The sequence shown here is derived from an EMBL/GenBank/DDBJ whole genome shotgun (WGS) entry which is preliminary data.</text>
</comment>
<dbReference type="SUPFAM" id="SSF51445">
    <property type="entry name" value="(Trans)glycosidases"/>
    <property type="match status" value="1"/>
</dbReference>
<dbReference type="InterPro" id="IPR013780">
    <property type="entry name" value="Glyco_hydro_b"/>
</dbReference>
<dbReference type="CDD" id="cd14752">
    <property type="entry name" value="GH31_N"/>
    <property type="match status" value="1"/>
</dbReference>
<dbReference type="InterPro" id="IPR011013">
    <property type="entry name" value="Gal_mutarotase_sf_dom"/>
</dbReference>
<dbReference type="InterPro" id="IPR048395">
    <property type="entry name" value="Glyco_hydro_31_C"/>
</dbReference>
<dbReference type="CDD" id="cd06603">
    <property type="entry name" value="GH31_GANC_GANAB_alpha"/>
    <property type="match status" value="1"/>
</dbReference>
<dbReference type="GO" id="GO:0030246">
    <property type="term" value="F:carbohydrate binding"/>
    <property type="evidence" value="ECO:0007669"/>
    <property type="project" value="InterPro"/>
</dbReference>
<dbReference type="InterPro" id="IPR030458">
    <property type="entry name" value="Glyco_hydro_31_AS"/>
</dbReference>
<reference evidence="9" key="1">
    <citation type="submission" date="2023-08" db="EMBL/GenBank/DDBJ databases">
        <title>Pelteobagrus vachellii genome.</title>
        <authorList>
            <person name="Liu H."/>
        </authorList>
    </citation>
    <scope>NUCLEOTIDE SEQUENCE</scope>
    <source>
        <strain evidence="9">PRFRI_2022a</strain>
        <tissue evidence="9">Muscle</tissue>
    </source>
</reference>
<dbReference type="SUPFAM" id="SSF51011">
    <property type="entry name" value="Glycosyl hydrolase domain"/>
    <property type="match status" value="1"/>
</dbReference>
<evidence type="ECO:0000256" key="2">
    <source>
        <dbReference type="ARBA" id="ARBA00022801"/>
    </source>
</evidence>
<dbReference type="Gene3D" id="3.20.20.80">
    <property type="entry name" value="Glycosidases"/>
    <property type="match status" value="2"/>
</dbReference>
<dbReference type="EMBL" id="JAVHJS010000011">
    <property type="protein sequence ID" value="KAK2843394.1"/>
    <property type="molecule type" value="Genomic_DNA"/>
</dbReference>
<evidence type="ECO:0000259" key="8">
    <source>
        <dbReference type="Pfam" id="PF21365"/>
    </source>
</evidence>